<gene>
    <name evidence="1" type="ORF">S01H4_51250</name>
</gene>
<name>X1CP44_9ZZZZ</name>
<accession>X1CP44</accession>
<evidence type="ECO:0000313" key="1">
    <source>
        <dbReference type="EMBL" id="GAG97918.1"/>
    </source>
</evidence>
<reference evidence="1" key="1">
    <citation type="journal article" date="2014" name="Front. Microbiol.">
        <title>High frequency of phylogenetically diverse reductive dehalogenase-homologous genes in deep subseafloor sedimentary metagenomes.</title>
        <authorList>
            <person name="Kawai M."/>
            <person name="Futagami T."/>
            <person name="Toyoda A."/>
            <person name="Takaki Y."/>
            <person name="Nishi S."/>
            <person name="Hori S."/>
            <person name="Arai W."/>
            <person name="Tsubouchi T."/>
            <person name="Morono Y."/>
            <person name="Uchiyama I."/>
            <person name="Ito T."/>
            <person name="Fujiyama A."/>
            <person name="Inagaki F."/>
            <person name="Takami H."/>
        </authorList>
    </citation>
    <scope>NUCLEOTIDE SEQUENCE</scope>
    <source>
        <strain evidence="1">Expedition CK06-06</strain>
    </source>
</reference>
<dbReference type="EMBL" id="BART01029165">
    <property type="protein sequence ID" value="GAG97918.1"/>
    <property type="molecule type" value="Genomic_DNA"/>
</dbReference>
<proteinExistence type="predicted"/>
<sequence>LAALLVFNTDNGGKGRTGKTYVGGATITDELDNNLIKTFSDALSTVGSKLVIAMPNAGESTSYRSGPKPLTVPAWEPWTIHDIRQPYTRMASRRANLSC</sequence>
<comment type="caution">
    <text evidence="1">The sequence shown here is derived from an EMBL/GenBank/DDBJ whole genome shotgun (WGS) entry which is preliminary data.</text>
</comment>
<organism evidence="1">
    <name type="scientific">marine sediment metagenome</name>
    <dbReference type="NCBI Taxonomy" id="412755"/>
    <lineage>
        <taxon>unclassified sequences</taxon>
        <taxon>metagenomes</taxon>
        <taxon>ecological metagenomes</taxon>
    </lineage>
</organism>
<dbReference type="AlphaFoldDB" id="X1CP44"/>
<feature type="non-terminal residue" evidence="1">
    <location>
        <position position="1"/>
    </location>
</feature>
<protein>
    <submittedName>
        <fullName evidence="1">Uncharacterized protein</fullName>
    </submittedName>
</protein>